<feature type="compositionally biased region" description="Pro residues" evidence="1">
    <location>
        <begin position="62"/>
        <end position="71"/>
    </location>
</feature>
<accession>A0ABW1FFV1</accession>
<evidence type="ECO:0000313" key="2">
    <source>
        <dbReference type="EMBL" id="MFC5892039.1"/>
    </source>
</evidence>
<dbReference type="RefSeq" id="WP_345092435.1">
    <property type="nucleotide sequence ID" value="NZ_BAAAWG010000022.1"/>
</dbReference>
<evidence type="ECO:0000313" key="3">
    <source>
        <dbReference type="Proteomes" id="UP001596241"/>
    </source>
</evidence>
<proteinExistence type="predicted"/>
<feature type="compositionally biased region" description="Basic and acidic residues" evidence="1">
    <location>
        <begin position="31"/>
        <end position="48"/>
    </location>
</feature>
<organism evidence="2 3">
    <name type="scientific">Streptomyces ramulosus</name>
    <dbReference type="NCBI Taxonomy" id="47762"/>
    <lineage>
        <taxon>Bacteria</taxon>
        <taxon>Bacillati</taxon>
        <taxon>Actinomycetota</taxon>
        <taxon>Actinomycetes</taxon>
        <taxon>Kitasatosporales</taxon>
        <taxon>Streptomycetaceae</taxon>
        <taxon>Streptomyces</taxon>
    </lineage>
</organism>
<dbReference type="EMBL" id="JBHSPW010000002">
    <property type="protein sequence ID" value="MFC5892039.1"/>
    <property type="molecule type" value="Genomic_DNA"/>
</dbReference>
<dbReference type="Proteomes" id="UP001596241">
    <property type="component" value="Unassembled WGS sequence"/>
</dbReference>
<comment type="caution">
    <text evidence="2">The sequence shown here is derived from an EMBL/GenBank/DDBJ whole genome shotgun (WGS) entry which is preliminary data.</text>
</comment>
<feature type="compositionally biased region" description="Acidic residues" evidence="1">
    <location>
        <begin position="49"/>
        <end position="61"/>
    </location>
</feature>
<gene>
    <name evidence="2" type="ORF">ACFP3M_04275</name>
</gene>
<reference evidence="3" key="1">
    <citation type="journal article" date="2019" name="Int. J. Syst. Evol. Microbiol.">
        <title>The Global Catalogue of Microorganisms (GCM) 10K type strain sequencing project: providing services to taxonomists for standard genome sequencing and annotation.</title>
        <authorList>
            <consortium name="The Broad Institute Genomics Platform"/>
            <consortium name="The Broad Institute Genome Sequencing Center for Infectious Disease"/>
            <person name="Wu L."/>
            <person name="Ma J."/>
        </authorList>
    </citation>
    <scope>NUCLEOTIDE SEQUENCE [LARGE SCALE GENOMIC DNA]</scope>
    <source>
        <strain evidence="3">CGMCC 1.15809</strain>
    </source>
</reference>
<evidence type="ECO:0000256" key="1">
    <source>
        <dbReference type="SAM" id="MobiDB-lite"/>
    </source>
</evidence>
<feature type="region of interest" description="Disordered" evidence="1">
    <location>
        <begin position="25"/>
        <end position="71"/>
    </location>
</feature>
<keyword evidence="3" id="KW-1185">Reference proteome</keyword>
<protein>
    <submittedName>
        <fullName evidence="2">Uncharacterized protein</fullName>
    </submittedName>
</protein>
<sequence length="71" mass="8057">MSRSELERLARIRMQVTKETLEAAMAALQGHPKDPEPDSDDERRRTPEPEPESSEGPDDETPPPPRLRLLP</sequence>
<name>A0ABW1FFV1_9ACTN</name>